<name>A0ACC0WNF3_9STRA</name>
<keyword evidence="2" id="KW-1185">Reference proteome</keyword>
<protein>
    <submittedName>
        <fullName evidence="1">Uncharacterized protein</fullName>
    </submittedName>
</protein>
<evidence type="ECO:0000313" key="2">
    <source>
        <dbReference type="Proteomes" id="UP001163321"/>
    </source>
</evidence>
<sequence>MSVARDLPRDVATVLTTPLLADSVDQHVQLEQADRTMISTIAFPLMSLEKLAARKILDNAHFTMKHWMETAATGRFYSTATAASVTLTQAVFTIIRQLRYFDLPRRWHPTFS</sequence>
<comment type="caution">
    <text evidence="1">The sequence shown here is derived from an EMBL/GenBank/DDBJ whole genome shotgun (WGS) entry which is preliminary data.</text>
</comment>
<organism evidence="1 2">
    <name type="scientific">Peronosclerospora sorghi</name>
    <dbReference type="NCBI Taxonomy" id="230839"/>
    <lineage>
        <taxon>Eukaryota</taxon>
        <taxon>Sar</taxon>
        <taxon>Stramenopiles</taxon>
        <taxon>Oomycota</taxon>
        <taxon>Peronosporomycetes</taxon>
        <taxon>Peronosporales</taxon>
        <taxon>Peronosporaceae</taxon>
        <taxon>Peronosclerospora</taxon>
    </lineage>
</organism>
<dbReference type="EMBL" id="CM047589">
    <property type="protein sequence ID" value="KAI9920205.1"/>
    <property type="molecule type" value="Genomic_DNA"/>
</dbReference>
<proteinExistence type="predicted"/>
<evidence type="ECO:0000313" key="1">
    <source>
        <dbReference type="EMBL" id="KAI9920205.1"/>
    </source>
</evidence>
<accession>A0ACC0WNF3</accession>
<dbReference type="Proteomes" id="UP001163321">
    <property type="component" value="Chromosome 10"/>
</dbReference>
<gene>
    <name evidence="1" type="ORF">PsorP6_016090</name>
</gene>
<reference evidence="1 2" key="1">
    <citation type="journal article" date="2022" name="bioRxiv">
        <title>The genome of the oomycete Peronosclerospora sorghi, a cosmopolitan pathogen of maize and sorghum, is inflated with dispersed pseudogenes.</title>
        <authorList>
            <person name="Fletcher K."/>
            <person name="Martin F."/>
            <person name="Isakeit T."/>
            <person name="Cavanaugh K."/>
            <person name="Magill C."/>
            <person name="Michelmore R."/>
        </authorList>
    </citation>
    <scope>NUCLEOTIDE SEQUENCE [LARGE SCALE GENOMIC DNA]</scope>
    <source>
        <strain evidence="1">P6</strain>
    </source>
</reference>